<keyword evidence="3" id="KW-0812">Transmembrane</keyword>
<feature type="compositionally biased region" description="Basic and acidic residues" evidence="2">
    <location>
        <begin position="22"/>
        <end position="31"/>
    </location>
</feature>
<gene>
    <name evidence="5" type="ORF">EIN_253190</name>
</gene>
<keyword evidence="1" id="KW-0175">Coiled coil</keyword>
<dbReference type="VEuPathDB" id="AmoebaDB:EIN_253190"/>
<dbReference type="SUPFAM" id="SSF58038">
    <property type="entry name" value="SNARE fusion complex"/>
    <property type="match status" value="1"/>
</dbReference>
<feature type="domain" description="T-SNARE coiled-coil homology" evidence="4">
    <location>
        <begin position="179"/>
        <end position="241"/>
    </location>
</feature>
<accession>A0A0A1UER6</accession>
<proteinExistence type="predicted"/>
<organism evidence="5 6">
    <name type="scientific">Entamoeba invadens IP1</name>
    <dbReference type="NCBI Taxonomy" id="370355"/>
    <lineage>
        <taxon>Eukaryota</taxon>
        <taxon>Amoebozoa</taxon>
        <taxon>Evosea</taxon>
        <taxon>Archamoebae</taxon>
        <taxon>Mastigamoebida</taxon>
        <taxon>Entamoebidae</taxon>
        <taxon>Entamoeba</taxon>
    </lineage>
</organism>
<protein>
    <submittedName>
        <fullName evidence="5">Syntaxin-73, putative</fullName>
    </submittedName>
</protein>
<feature type="region of interest" description="Disordered" evidence="2">
    <location>
        <begin position="22"/>
        <end position="43"/>
    </location>
</feature>
<dbReference type="KEGG" id="eiv:EIN_253190"/>
<dbReference type="SMART" id="SM00397">
    <property type="entry name" value="t_SNARE"/>
    <property type="match status" value="1"/>
</dbReference>
<keyword evidence="3" id="KW-0472">Membrane</keyword>
<evidence type="ECO:0000256" key="1">
    <source>
        <dbReference type="SAM" id="Coils"/>
    </source>
</evidence>
<dbReference type="RefSeq" id="XP_004261826.1">
    <property type="nucleotide sequence ID" value="XM_004261778.1"/>
</dbReference>
<dbReference type="InterPro" id="IPR000727">
    <property type="entry name" value="T_SNARE_dom"/>
</dbReference>
<name>A0A0A1UER6_ENTIV</name>
<dbReference type="Gene3D" id="1.20.5.110">
    <property type="match status" value="1"/>
</dbReference>
<dbReference type="CDD" id="cd15841">
    <property type="entry name" value="SNARE_Qc"/>
    <property type="match status" value="1"/>
</dbReference>
<dbReference type="AlphaFoldDB" id="A0A0A1UER6"/>
<feature type="coiled-coil region" evidence="1">
    <location>
        <begin position="196"/>
        <end position="244"/>
    </location>
</feature>
<feature type="transmembrane region" description="Helical" evidence="3">
    <location>
        <begin position="252"/>
        <end position="273"/>
    </location>
</feature>
<evidence type="ECO:0000259" key="4">
    <source>
        <dbReference type="PROSITE" id="PS50192"/>
    </source>
</evidence>
<reference evidence="5 6" key="1">
    <citation type="submission" date="2012-10" db="EMBL/GenBank/DDBJ databases">
        <authorList>
            <person name="Zafar N."/>
            <person name="Inman J."/>
            <person name="Hall N."/>
            <person name="Lorenzi H."/>
            <person name="Caler E."/>
        </authorList>
    </citation>
    <scope>NUCLEOTIDE SEQUENCE [LARGE SCALE GENOMIC DNA]</scope>
    <source>
        <strain evidence="5 6">IP1</strain>
    </source>
</reference>
<dbReference type="Proteomes" id="UP000014680">
    <property type="component" value="Unassembled WGS sequence"/>
</dbReference>
<dbReference type="EMBL" id="KB206169">
    <property type="protein sequence ID" value="ELP95055.1"/>
    <property type="molecule type" value="Genomic_DNA"/>
</dbReference>
<dbReference type="PROSITE" id="PS50192">
    <property type="entry name" value="T_SNARE"/>
    <property type="match status" value="1"/>
</dbReference>
<evidence type="ECO:0000313" key="5">
    <source>
        <dbReference type="EMBL" id="ELP95055.1"/>
    </source>
</evidence>
<evidence type="ECO:0000256" key="2">
    <source>
        <dbReference type="SAM" id="MobiDB-lite"/>
    </source>
</evidence>
<dbReference type="OMA" id="MYSVRER"/>
<dbReference type="GeneID" id="14893990"/>
<evidence type="ECO:0000256" key="3">
    <source>
        <dbReference type="SAM" id="Phobius"/>
    </source>
</evidence>
<sequence>MNALTRKLTFIAQDCGFTYEELKSEEEKTSEEQEEQTEFGKRRHELKKKITDVKTNIEKRADMEKLPDVDKVEVVKVSTEIRKGMKEVIAGAEDLKTYHESDVYKNRKKKDPKIRERLGIEEESLKCIQQHIEQLQAMDRERSGMGDVQKGMPTVNGLDKYKTDELPDIEDDERFKQMKENDKEIDEKLDKIAEGVKDVKNIAKNINEKIDVQKDKLDTLEDKVDNANERLDLTNEKIKGVLAKVRGPDKMLLTIMGVCLFIGVGSIIAMIFIK</sequence>
<keyword evidence="3" id="KW-1133">Transmembrane helix</keyword>
<dbReference type="OrthoDB" id="29755at2759"/>
<keyword evidence="6" id="KW-1185">Reference proteome</keyword>
<evidence type="ECO:0000313" key="6">
    <source>
        <dbReference type="Proteomes" id="UP000014680"/>
    </source>
</evidence>